<dbReference type="SUPFAM" id="SSF88697">
    <property type="entry name" value="PUA domain-like"/>
    <property type="match status" value="1"/>
</dbReference>
<dbReference type="NCBIfam" id="TIGR00455">
    <property type="entry name" value="apsK"/>
    <property type="match status" value="1"/>
</dbReference>
<evidence type="ECO:0000256" key="4">
    <source>
        <dbReference type="ARBA" id="ARBA00022695"/>
    </source>
</evidence>
<dbReference type="HAMAP" id="MF_00065">
    <property type="entry name" value="Adenylyl_sulf_kinase"/>
    <property type="match status" value="1"/>
</dbReference>
<dbReference type="InterPro" id="IPR059117">
    <property type="entry name" value="APS_kinase_dom"/>
</dbReference>
<dbReference type="PANTHER" id="PTHR42700:SF1">
    <property type="entry name" value="SULFATE ADENYLYLTRANSFERASE"/>
    <property type="match status" value="1"/>
</dbReference>
<dbReference type="GO" id="GO:0019379">
    <property type="term" value="P:sulfate assimilation, phosphoadenylyl sulfate reduction by phosphoadenylyl-sulfate reductase (thioredoxin)"/>
    <property type="evidence" value="ECO:0007669"/>
    <property type="project" value="TreeGrafter"/>
</dbReference>
<keyword evidence="5" id="KW-0547">Nucleotide-binding</keyword>
<dbReference type="InterPro" id="IPR002650">
    <property type="entry name" value="Sulphate_adenylyltransferase"/>
</dbReference>
<name>A0A7V2T0Y4_LEUMU</name>
<dbReference type="GO" id="GO:0004020">
    <property type="term" value="F:adenylylsulfate kinase activity"/>
    <property type="evidence" value="ECO:0007669"/>
    <property type="project" value="UniProtKB-EC"/>
</dbReference>
<keyword evidence="11" id="KW-0418">Kinase</keyword>
<dbReference type="AlphaFoldDB" id="A0A7V2T0Y4"/>
<dbReference type="GO" id="GO:0005524">
    <property type="term" value="F:ATP binding"/>
    <property type="evidence" value="ECO:0007669"/>
    <property type="project" value="UniProtKB-KW"/>
</dbReference>
<dbReference type="Pfam" id="PF01583">
    <property type="entry name" value="APS_kinase"/>
    <property type="match status" value="1"/>
</dbReference>
<evidence type="ECO:0000256" key="3">
    <source>
        <dbReference type="ARBA" id="ARBA00022679"/>
    </source>
</evidence>
<dbReference type="InterPro" id="IPR024951">
    <property type="entry name" value="Sulfurylase_cat_dom"/>
</dbReference>
<dbReference type="FunFam" id="3.40.50.300:FF:000802">
    <property type="entry name" value="Sulfate adenylyltransferase"/>
    <property type="match status" value="1"/>
</dbReference>
<gene>
    <name evidence="11" type="ORF">ENJ51_09775</name>
</gene>
<dbReference type="SUPFAM" id="SSF52540">
    <property type="entry name" value="P-loop containing nucleoside triphosphate hydrolases"/>
    <property type="match status" value="1"/>
</dbReference>
<evidence type="ECO:0000256" key="6">
    <source>
        <dbReference type="ARBA" id="ARBA00022840"/>
    </source>
</evidence>
<comment type="pathway">
    <text evidence="2">Sulfur metabolism; hydrogen sulfide biosynthesis; sulfite from sulfate: step 2/3.</text>
</comment>
<dbReference type="SUPFAM" id="SSF52374">
    <property type="entry name" value="Nucleotidylyl transferase"/>
    <property type="match status" value="1"/>
</dbReference>
<organism evidence="11">
    <name type="scientific">Leucothrix mucor</name>
    <dbReference type="NCBI Taxonomy" id="45248"/>
    <lineage>
        <taxon>Bacteria</taxon>
        <taxon>Pseudomonadati</taxon>
        <taxon>Pseudomonadota</taxon>
        <taxon>Gammaproteobacteria</taxon>
        <taxon>Thiotrichales</taxon>
        <taxon>Thiotrichaceae</taxon>
        <taxon>Leucothrix</taxon>
    </lineage>
</organism>
<dbReference type="Gene3D" id="3.40.50.300">
    <property type="entry name" value="P-loop containing nucleotide triphosphate hydrolases"/>
    <property type="match status" value="1"/>
</dbReference>
<sequence length="519" mass="59154">AYSPLNGFMNEAEYESVIHTMRLKNGLLWPMPVTFDVPKDFIEKGEIQIGSKIALQDGEGFMLAVLSIESIWTPNKKTEAEKVYGTISQKHPGVYYLNEKTHAIYIGGSIEGIQLPDSYVFDTYRRTPLQQRAIFAKKGWRNIIAYQTSKIIHRLQRELLLTIAKEQQGQLLIHPTIGSTKPGDTHYYTRIHCYEAVLKYFPEQISMLSIMPLSMRMAGARESLWYGIIHQNYGCTHFIVGPNHALPPLKEDAESNYEAQKLIKQYQHELDIKMIPVEEHQYIPSCDCFSPVSKIKQKKEKGLRFSERKIREHLHLNKPIPEWCSYPEVIQEMKKAYPSRSKQGFTLFFTGLSGSGKSTIAKIVNAQLIEHGTRPITLLDGDVVRLNLSSELGFSKQHRDLNIRRIGFVANEITKNRGVAICAPIAPYTKSRRAVRELIEQHGSFIEIHVSTPLEVCEARDRKGLYAKARQGIIPEFTGISDPYETPENPELNIDTSTMMPLEAAQLVILYLFQKGYLG</sequence>
<comment type="catalytic activity">
    <reaction evidence="1">
        <text>adenosine 5'-phosphosulfate + ATP = 3'-phosphoadenylyl sulfate + ADP + H(+)</text>
        <dbReference type="Rhea" id="RHEA:24152"/>
        <dbReference type="ChEBI" id="CHEBI:15378"/>
        <dbReference type="ChEBI" id="CHEBI:30616"/>
        <dbReference type="ChEBI" id="CHEBI:58243"/>
        <dbReference type="ChEBI" id="CHEBI:58339"/>
        <dbReference type="ChEBI" id="CHEBI:456216"/>
        <dbReference type="EC" id="2.7.1.25"/>
    </reaction>
</comment>
<dbReference type="Gene3D" id="3.10.400.10">
    <property type="entry name" value="Sulfate adenylyltransferase"/>
    <property type="match status" value="1"/>
</dbReference>
<comment type="caution">
    <text evidence="11">The sequence shown here is derived from an EMBL/GenBank/DDBJ whole genome shotgun (WGS) entry which is preliminary data.</text>
</comment>
<feature type="non-terminal residue" evidence="11">
    <location>
        <position position="1"/>
    </location>
</feature>
<dbReference type="Pfam" id="PF01747">
    <property type="entry name" value="ATP-sulfurylase"/>
    <property type="match status" value="1"/>
</dbReference>
<accession>A0A7V2T0Y4</accession>
<dbReference type="Gene3D" id="3.40.50.620">
    <property type="entry name" value="HUPs"/>
    <property type="match status" value="1"/>
</dbReference>
<comment type="catalytic activity">
    <reaction evidence="7">
        <text>sulfate + ATP + H(+) = adenosine 5'-phosphosulfate + diphosphate</text>
        <dbReference type="Rhea" id="RHEA:18133"/>
        <dbReference type="ChEBI" id="CHEBI:15378"/>
        <dbReference type="ChEBI" id="CHEBI:16189"/>
        <dbReference type="ChEBI" id="CHEBI:30616"/>
        <dbReference type="ChEBI" id="CHEBI:33019"/>
        <dbReference type="ChEBI" id="CHEBI:58243"/>
        <dbReference type="EC" id="2.7.7.4"/>
    </reaction>
</comment>
<feature type="domain" description="APS kinase" evidence="8">
    <location>
        <begin position="343"/>
        <end position="495"/>
    </location>
</feature>
<dbReference type="InterPro" id="IPR025980">
    <property type="entry name" value="ATP-Sase_PUA-like_dom"/>
</dbReference>
<dbReference type="NCBIfam" id="TIGR00339">
    <property type="entry name" value="sopT"/>
    <property type="match status" value="1"/>
</dbReference>
<reference evidence="11" key="1">
    <citation type="journal article" date="2020" name="mSystems">
        <title>Genome- and Community-Level Interaction Insights into Carbon Utilization and Element Cycling Functions of Hydrothermarchaeota in Hydrothermal Sediment.</title>
        <authorList>
            <person name="Zhou Z."/>
            <person name="Liu Y."/>
            <person name="Xu W."/>
            <person name="Pan J."/>
            <person name="Luo Z.H."/>
            <person name="Li M."/>
        </authorList>
    </citation>
    <scope>NUCLEOTIDE SEQUENCE [LARGE SCALE GENOMIC DNA]</scope>
    <source>
        <strain evidence="11">HyVt-493</strain>
    </source>
</reference>
<dbReference type="Proteomes" id="UP000885750">
    <property type="component" value="Unassembled WGS sequence"/>
</dbReference>
<dbReference type="GO" id="GO:0010134">
    <property type="term" value="P:sulfate assimilation via adenylyl sulfate reduction"/>
    <property type="evidence" value="ECO:0007669"/>
    <property type="project" value="TreeGrafter"/>
</dbReference>
<dbReference type="PANTHER" id="PTHR42700">
    <property type="entry name" value="SULFATE ADENYLYLTRANSFERASE"/>
    <property type="match status" value="1"/>
</dbReference>
<dbReference type="UniPathway" id="UPA00140">
    <property type="reaction ID" value="UER00205"/>
</dbReference>
<evidence type="ECO:0000256" key="7">
    <source>
        <dbReference type="ARBA" id="ARBA00049370"/>
    </source>
</evidence>
<evidence type="ECO:0000259" key="8">
    <source>
        <dbReference type="Pfam" id="PF01583"/>
    </source>
</evidence>
<keyword evidence="4 11" id="KW-0548">Nucleotidyltransferase</keyword>
<evidence type="ECO:0000313" key="11">
    <source>
        <dbReference type="EMBL" id="HFC93087.1"/>
    </source>
</evidence>
<dbReference type="InterPro" id="IPR015947">
    <property type="entry name" value="PUA-like_sf"/>
</dbReference>
<evidence type="ECO:0000256" key="2">
    <source>
        <dbReference type="ARBA" id="ARBA00004806"/>
    </source>
</evidence>
<dbReference type="InterPro" id="IPR050512">
    <property type="entry name" value="Sulf_AdTrans/APS_kinase"/>
</dbReference>
<proteinExistence type="inferred from homology"/>
<evidence type="ECO:0000259" key="10">
    <source>
        <dbReference type="Pfam" id="PF14306"/>
    </source>
</evidence>
<evidence type="ECO:0000256" key="5">
    <source>
        <dbReference type="ARBA" id="ARBA00022741"/>
    </source>
</evidence>
<evidence type="ECO:0000259" key="9">
    <source>
        <dbReference type="Pfam" id="PF01747"/>
    </source>
</evidence>
<keyword evidence="6" id="KW-0067">ATP-binding</keyword>
<feature type="domain" description="Sulphate adenylyltransferase catalytic" evidence="9">
    <location>
        <begin position="123"/>
        <end position="335"/>
    </location>
</feature>
<dbReference type="NCBIfam" id="NF004040">
    <property type="entry name" value="PRK05537.1"/>
    <property type="match status" value="1"/>
</dbReference>
<dbReference type="Pfam" id="PF14306">
    <property type="entry name" value="PUA_2"/>
    <property type="match status" value="1"/>
</dbReference>
<keyword evidence="3" id="KW-0808">Transferase</keyword>
<dbReference type="GO" id="GO:0004781">
    <property type="term" value="F:sulfate adenylyltransferase (ATP) activity"/>
    <property type="evidence" value="ECO:0007669"/>
    <property type="project" value="UniProtKB-EC"/>
</dbReference>
<dbReference type="GO" id="GO:0070814">
    <property type="term" value="P:hydrogen sulfide biosynthetic process"/>
    <property type="evidence" value="ECO:0007669"/>
    <property type="project" value="UniProtKB-UniPathway"/>
</dbReference>
<dbReference type="InterPro" id="IPR002891">
    <property type="entry name" value="APS"/>
</dbReference>
<dbReference type="InterPro" id="IPR027417">
    <property type="entry name" value="P-loop_NTPase"/>
</dbReference>
<dbReference type="CDD" id="cd02027">
    <property type="entry name" value="APSK"/>
    <property type="match status" value="1"/>
</dbReference>
<dbReference type="InterPro" id="IPR014729">
    <property type="entry name" value="Rossmann-like_a/b/a_fold"/>
</dbReference>
<evidence type="ECO:0000256" key="1">
    <source>
        <dbReference type="ARBA" id="ARBA00001823"/>
    </source>
</evidence>
<protein>
    <submittedName>
        <fullName evidence="11">Bifunctional sulfate adenylyltransferase/adenylylsulfate kinase</fullName>
    </submittedName>
</protein>
<dbReference type="NCBIfam" id="NF003013">
    <property type="entry name" value="PRK03846.1"/>
    <property type="match status" value="1"/>
</dbReference>
<feature type="domain" description="ATP-sulfurylase PUA-like" evidence="10">
    <location>
        <begin position="1"/>
        <end position="114"/>
    </location>
</feature>
<dbReference type="GO" id="GO:0005737">
    <property type="term" value="C:cytoplasm"/>
    <property type="evidence" value="ECO:0007669"/>
    <property type="project" value="TreeGrafter"/>
</dbReference>
<dbReference type="EMBL" id="DRMS01000366">
    <property type="protein sequence ID" value="HFC93087.1"/>
    <property type="molecule type" value="Genomic_DNA"/>
</dbReference>